<evidence type="ECO:0000256" key="1">
    <source>
        <dbReference type="SAM" id="MobiDB-lite"/>
    </source>
</evidence>
<feature type="region of interest" description="Disordered" evidence="1">
    <location>
        <begin position="62"/>
        <end position="84"/>
    </location>
</feature>
<evidence type="ECO:0000313" key="3">
    <source>
        <dbReference type="Proteomes" id="UP001234216"/>
    </source>
</evidence>
<reference evidence="2" key="1">
    <citation type="submission" date="2023-07" db="EMBL/GenBank/DDBJ databases">
        <title>Comparative genomics of wheat-associated soil bacteria to identify genetic determinants of phenazine resistance.</title>
        <authorList>
            <person name="Mouncey N."/>
        </authorList>
    </citation>
    <scope>NUCLEOTIDE SEQUENCE</scope>
    <source>
        <strain evidence="2">V4I22</strain>
    </source>
</reference>
<dbReference type="EMBL" id="JAUSZV010000006">
    <property type="protein sequence ID" value="MDQ0913565.1"/>
    <property type="molecule type" value="Genomic_DNA"/>
</dbReference>
<gene>
    <name evidence="2" type="ORF">QFZ22_009637</name>
</gene>
<comment type="caution">
    <text evidence="2">The sequence shown here is derived from an EMBL/GenBank/DDBJ whole genome shotgun (WGS) entry which is preliminary data.</text>
</comment>
<name>A0AAW8FVI1_9ACTN</name>
<dbReference type="SUPFAM" id="SSF55811">
    <property type="entry name" value="Nudix"/>
    <property type="match status" value="1"/>
</dbReference>
<proteinExistence type="predicted"/>
<sequence>MGGSRGSGSEGLTVAKVWESQTEDGMFRLHWWLAETEEGEIVMQEGEVSDVRWVTAWEFARSRPAAPGSTPPGSGEGHGSGGRACRWSVSAPGVKGCTVIPRRGAIKSSIGCLMHHRGLAGDYETHPHRSEAIPVRRSASSRVRSRGDDTWRPCVGGN</sequence>
<feature type="region of interest" description="Disordered" evidence="1">
    <location>
        <begin position="124"/>
        <end position="158"/>
    </location>
</feature>
<dbReference type="Proteomes" id="UP001234216">
    <property type="component" value="Unassembled WGS sequence"/>
</dbReference>
<organism evidence="2 3">
    <name type="scientific">Streptomyces canus</name>
    <dbReference type="NCBI Taxonomy" id="58343"/>
    <lineage>
        <taxon>Bacteria</taxon>
        <taxon>Bacillati</taxon>
        <taxon>Actinomycetota</taxon>
        <taxon>Actinomycetes</taxon>
        <taxon>Kitasatosporales</taxon>
        <taxon>Streptomycetaceae</taxon>
        <taxon>Streptomyces</taxon>
        <taxon>Streptomyces aurantiacus group</taxon>
    </lineage>
</organism>
<accession>A0AAW8FVI1</accession>
<dbReference type="InterPro" id="IPR015797">
    <property type="entry name" value="NUDIX_hydrolase-like_dom_sf"/>
</dbReference>
<dbReference type="AlphaFoldDB" id="A0AAW8FVI1"/>
<evidence type="ECO:0000313" key="2">
    <source>
        <dbReference type="EMBL" id="MDQ0913565.1"/>
    </source>
</evidence>
<protein>
    <recommendedName>
        <fullName evidence="4">Nudix hydrolase domain-containing protein</fullName>
    </recommendedName>
</protein>
<evidence type="ECO:0008006" key="4">
    <source>
        <dbReference type="Google" id="ProtNLM"/>
    </source>
</evidence>
<feature type="compositionally biased region" description="Low complexity" evidence="1">
    <location>
        <begin position="62"/>
        <end position="73"/>
    </location>
</feature>